<evidence type="ECO:0000256" key="1">
    <source>
        <dbReference type="SAM" id="Phobius"/>
    </source>
</evidence>
<organism evidence="2 3">
    <name type="scientific">Zymoseptoria tritici (strain CBS 115943 / IPO323)</name>
    <name type="common">Speckled leaf blotch fungus</name>
    <name type="synonym">Septoria tritici</name>
    <dbReference type="NCBI Taxonomy" id="336722"/>
    <lineage>
        <taxon>Eukaryota</taxon>
        <taxon>Fungi</taxon>
        <taxon>Dikarya</taxon>
        <taxon>Ascomycota</taxon>
        <taxon>Pezizomycotina</taxon>
        <taxon>Dothideomycetes</taxon>
        <taxon>Dothideomycetidae</taxon>
        <taxon>Mycosphaerellales</taxon>
        <taxon>Mycosphaerellaceae</taxon>
        <taxon>Zymoseptoria</taxon>
    </lineage>
</organism>
<evidence type="ECO:0000313" key="3">
    <source>
        <dbReference type="Proteomes" id="UP000008062"/>
    </source>
</evidence>
<keyword evidence="3" id="KW-1185">Reference proteome</keyword>
<reference evidence="2 3" key="1">
    <citation type="journal article" date="2011" name="PLoS Genet.">
        <title>Finished genome of the fungal wheat pathogen Mycosphaerella graminicola reveals dispensome structure, chromosome plasticity, and stealth pathogenesis.</title>
        <authorList>
            <person name="Goodwin S.B."/>
            <person name="Ben M'barek S."/>
            <person name="Dhillon B."/>
            <person name="Wittenberg A.H.J."/>
            <person name="Crane C.F."/>
            <person name="Hane J.K."/>
            <person name="Foster A.J."/>
            <person name="Van der Lee T.A.J."/>
            <person name="Grimwood J."/>
            <person name="Aerts A."/>
            <person name="Antoniw J."/>
            <person name="Bailey A."/>
            <person name="Bluhm B."/>
            <person name="Bowler J."/>
            <person name="Bristow J."/>
            <person name="van der Burgt A."/>
            <person name="Canto-Canche B."/>
            <person name="Churchill A.C.L."/>
            <person name="Conde-Ferraez L."/>
            <person name="Cools H.J."/>
            <person name="Coutinho P.M."/>
            <person name="Csukai M."/>
            <person name="Dehal P."/>
            <person name="De Wit P."/>
            <person name="Donzelli B."/>
            <person name="van de Geest H.C."/>
            <person name="van Ham R.C.H.J."/>
            <person name="Hammond-Kosack K.E."/>
            <person name="Henrissat B."/>
            <person name="Kilian A."/>
            <person name="Kobayashi A.K."/>
            <person name="Koopmann E."/>
            <person name="Kourmpetis Y."/>
            <person name="Kuzniar A."/>
            <person name="Lindquist E."/>
            <person name="Lombard V."/>
            <person name="Maliepaard C."/>
            <person name="Martins N."/>
            <person name="Mehrabi R."/>
            <person name="Nap J.P.H."/>
            <person name="Ponomarenko A."/>
            <person name="Rudd J.J."/>
            <person name="Salamov A."/>
            <person name="Schmutz J."/>
            <person name="Schouten H.J."/>
            <person name="Shapiro H."/>
            <person name="Stergiopoulos I."/>
            <person name="Torriani S.F.F."/>
            <person name="Tu H."/>
            <person name="de Vries R.P."/>
            <person name="Waalwijk C."/>
            <person name="Ware S.B."/>
            <person name="Wiebenga A."/>
            <person name="Zwiers L.-H."/>
            <person name="Oliver R.P."/>
            <person name="Grigoriev I.V."/>
            <person name="Kema G.H.J."/>
        </authorList>
    </citation>
    <scope>NUCLEOTIDE SEQUENCE [LARGE SCALE GENOMIC DNA]</scope>
    <source>
        <strain evidence="3">CBS 115943 / IPO323</strain>
    </source>
</reference>
<keyword evidence="1" id="KW-1133">Transmembrane helix</keyword>
<dbReference type="Proteomes" id="UP000008062">
    <property type="component" value="Chromosome 16"/>
</dbReference>
<keyword evidence="1" id="KW-0472">Membrane</keyword>
<dbReference type="InParanoid" id="F9XR65"/>
<dbReference type="EMBL" id="CM001211">
    <property type="protein sequence ID" value="EGP82203.1"/>
    <property type="molecule type" value="Genomic_DNA"/>
</dbReference>
<feature type="transmembrane region" description="Helical" evidence="1">
    <location>
        <begin position="318"/>
        <end position="335"/>
    </location>
</feature>
<evidence type="ECO:0000313" key="2">
    <source>
        <dbReference type="EMBL" id="EGP82203.1"/>
    </source>
</evidence>
<sequence length="340" mass="37324">MDGKARRGFPGFQFAVSILMRLQKERPTSGRKIRSRKVYPNDWQHEDVFQTYPSSEMAIRSKQSPTAVPFVPISRSVDCIDTLKTLDNTNPTGLMEYADLHLDASSADVTTTPSINLASAVPTTNSPETDETSRIGCTPFAIDTPSSHSVVSIDGATSCQLSEHTIAADFINTAASAADRNTSDATSEEDTGSNAIAPSHPAAIAIPETDQKTSPARAEDNAMTACHPVDIAMLETNCAWWLQSHLQMVPPISPPEPFDWDQIVVIPEEEDWEPWLDNSDIGDEEEVANLQAAVEELEQHYAAHAAATTTIPRRRIRLLAWVVMGFWLVACVVVLRRLKL</sequence>
<accession>F9XR65</accession>
<dbReference type="AlphaFoldDB" id="F9XR65"/>
<protein>
    <submittedName>
        <fullName evidence="2">Uncharacterized protein</fullName>
    </submittedName>
</protein>
<name>F9XR65_ZYMTI</name>
<dbReference type="KEGG" id="ztr:MYCGRDRAFT_97725"/>
<proteinExistence type="predicted"/>
<dbReference type="GeneID" id="13400092"/>
<dbReference type="RefSeq" id="XP_003847227.1">
    <property type="nucleotide sequence ID" value="XM_003847179.1"/>
</dbReference>
<dbReference type="HOGENOM" id="CLU_816849_0_0_1"/>
<keyword evidence="1" id="KW-0812">Transmembrane</keyword>
<gene>
    <name evidence="2" type="ORF">MYCGRDRAFT_97725</name>
</gene>